<evidence type="ECO:0000256" key="1">
    <source>
        <dbReference type="ARBA" id="ARBA00022729"/>
    </source>
</evidence>
<evidence type="ECO:0000259" key="2">
    <source>
        <dbReference type="Pfam" id="PF09699"/>
    </source>
</evidence>
<dbReference type="GO" id="GO:0016491">
    <property type="term" value="F:oxidoreductase activity"/>
    <property type="evidence" value="ECO:0007669"/>
    <property type="project" value="TreeGrafter"/>
</dbReference>
<evidence type="ECO:0000313" key="4">
    <source>
        <dbReference type="Proteomes" id="UP001329915"/>
    </source>
</evidence>
<dbReference type="SUPFAM" id="SSF48695">
    <property type="entry name" value="Multiheme cytochromes"/>
    <property type="match status" value="2"/>
</dbReference>
<organism evidence="3 4">
    <name type="scientific">Metallumcola ferriviriculae</name>
    <dbReference type="NCBI Taxonomy" id="3039180"/>
    <lineage>
        <taxon>Bacteria</taxon>
        <taxon>Bacillati</taxon>
        <taxon>Bacillota</taxon>
        <taxon>Clostridia</taxon>
        <taxon>Neomoorellales</taxon>
        <taxon>Desulfitibacteraceae</taxon>
        <taxon>Metallumcola</taxon>
    </lineage>
</organism>
<feature type="domain" description="Doubled CXXCH motif" evidence="2">
    <location>
        <begin position="251"/>
        <end position="272"/>
    </location>
</feature>
<dbReference type="InterPro" id="IPR051829">
    <property type="entry name" value="Multiheme_Cytochr_ET"/>
</dbReference>
<sequence length="620" mass="65915">MLKLQGDKPRKIIKQEKEEEKPIMKKFTMLLVLAMVLSLTVGIAVAMAAPGNYDDATDYPAGQSPADAVSAIGTNLETGEVTPADADGTYTGTNAHQSNTVTAGTYGQSEDVINRAKSDGVNDDLYIHGQFKKATNACASCHMTHTAAGDKLLIQNGIYNTCTACHDGTLGKLSVFDMPGDADFDVTNVLGWDNIGGGSFGGAFNAAENASMHMPTGALEVAAAPGGNRQAQGTDLLGNVVDTASWTAEFTCASCHQPHGSASDRLLTNNPANIGRLDVQIYDWADSDSDGVWNAVYDVTGDGVDASDTVLTGPWARGEAYRHGETQTVVFKAIYAADVQAMLDGQAPSDPDTKDFVYGQTISLLADDYQAHEFAVNYIDAYGQLKSTETAAGPYKIAIVPAVVAKVLEGEFVADGDISNNNLTIADGTVTSLGDHNGEGYIQGLDGQITKWTGSQQAITNPKSDYDLTGITWFCAGCHTDYYADKFEDPENTGAALEGRYTTAYRHTINRGALGSDPASQQFVWESGYSHGNPGDTLTCLSCHYAHGTSQQIMRNADDTKALAADVNPSSALKRYVNMAVCWKCHIDNHNGTFLHDEGYYSADTQAIQASNGSELVPTN</sequence>
<proteinExistence type="predicted"/>
<keyword evidence="4" id="KW-1185">Reference proteome</keyword>
<dbReference type="KEGG" id="dbc:MFMK1_002351"/>
<gene>
    <name evidence="3" type="ORF">MFMK1_002351</name>
</gene>
<name>A0AAU0UQQ1_9FIRM</name>
<accession>A0AAU0UQQ1</accession>
<dbReference type="Gene3D" id="1.10.1130.10">
    <property type="entry name" value="Flavocytochrome C3, Chain A"/>
    <property type="match status" value="1"/>
</dbReference>
<reference evidence="3 4" key="1">
    <citation type="submission" date="2023-04" db="EMBL/GenBank/DDBJ databases">
        <authorList>
            <person name="Hsu D."/>
        </authorList>
    </citation>
    <scope>NUCLEOTIDE SEQUENCE [LARGE SCALE GENOMIC DNA]</scope>
    <source>
        <strain evidence="3 4">MK1</strain>
    </source>
</reference>
<dbReference type="InterPro" id="IPR010177">
    <property type="entry name" value="Paired_CXXCH_1"/>
</dbReference>
<dbReference type="EMBL" id="CP121694">
    <property type="protein sequence ID" value="WRO22520.1"/>
    <property type="molecule type" value="Genomic_DNA"/>
</dbReference>
<evidence type="ECO:0000313" key="3">
    <source>
        <dbReference type="EMBL" id="WRO22520.1"/>
    </source>
</evidence>
<dbReference type="InterPro" id="IPR036280">
    <property type="entry name" value="Multihaem_cyt_sf"/>
</dbReference>
<dbReference type="PANTHER" id="PTHR35038">
    <property type="entry name" value="DISSIMILATORY SULFITE REDUCTASE SIRA"/>
    <property type="match status" value="1"/>
</dbReference>
<dbReference type="Proteomes" id="UP001329915">
    <property type="component" value="Chromosome"/>
</dbReference>
<dbReference type="AlphaFoldDB" id="A0AAU0UQQ1"/>
<feature type="domain" description="Doubled CXXCH motif" evidence="2">
    <location>
        <begin position="132"/>
        <end position="168"/>
    </location>
</feature>
<dbReference type="RefSeq" id="WP_366921929.1">
    <property type="nucleotide sequence ID" value="NZ_CP121694.1"/>
</dbReference>
<keyword evidence="1" id="KW-0732">Signal</keyword>
<dbReference type="PANTHER" id="PTHR35038:SF6">
    <property type="entry name" value="SURFACE LOCALIZED DECAHEME CYTOCHROME C LIPOPROTEIN"/>
    <property type="match status" value="1"/>
</dbReference>
<dbReference type="Pfam" id="PF09699">
    <property type="entry name" value="Paired_CXXCH_1"/>
    <property type="match status" value="2"/>
</dbReference>
<protein>
    <submittedName>
        <fullName evidence="3">Cytochrome c3 family protein</fullName>
    </submittedName>
</protein>